<accession>A0AC61MN60</accession>
<organism evidence="1 2">
    <name type="scientific">Miniphocaeibacter halophilus</name>
    <dbReference type="NCBI Taxonomy" id="2931922"/>
    <lineage>
        <taxon>Bacteria</taxon>
        <taxon>Bacillati</taxon>
        <taxon>Bacillota</taxon>
        <taxon>Tissierellia</taxon>
        <taxon>Tissierellales</taxon>
        <taxon>Peptoniphilaceae</taxon>
        <taxon>Miniphocaeibacter</taxon>
    </lineage>
</organism>
<dbReference type="EMBL" id="CP066744">
    <property type="protein sequence ID" value="QQK07029.1"/>
    <property type="molecule type" value="Genomic_DNA"/>
</dbReference>
<reference evidence="1 2" key="1">
    <citation type="journal article" date="2022" name="Int. J. Syst. Evol. Microbiol.">
        <title>Miniphocaeibacter halophilus sp. nov., an ammonium-tolerant acetate-producing bacterium isolated from a biogas system.</title>
        <authorList>
            <person name="Schnurer A."/>
            <person name="Singh A."/>
            <person name="Bi S."/>
            <person name="Qiao W."/>
            <person name="Westerholm M."/>
        </authorList>
    </citation>
    <scope>NUCLEOTIDE SEQUENCE [LARGE SCALE GENOMIC DNA]</scope>
    <source>
        <strain evidence="1 2">AMB_01</strain>
    </source>
</reference>
<keyword evidence="2" id="KW-1185">Reference proteome</keyword>
<sequence length="365" mass="43108">MKRMIYHIPYYVDKDRHSGSHIRPIKMLNAFKNIGYDVDIIMGYAAQREEAIDKIKNNILNGVIYDFCYSESSTMPTLLTEKNHIPTHPFLDFGFFRFLKNHGVKIGLFYRDCYWLFEEGTKGVSNFKKKVSNYFYRYDLKKYSKLLDVFYLPTTLMKDYIPMKFNGKYEQLPPGIDKSQQVNKNTVDYNTNYIKIFYVGGIGPMYNMDLLFQAVSELENIKLTVCCRENEWISEKPRLEKYLNKNIEIIHKSGLEFKDDIESSHIASAYFEQSEYRRFAMSVKLFEYLTYNKPVLSVTNTAVGEFVNEYNIGWNIPYNKISLKNFLIELRDNKNLIKEKANNIKYALEENTWEARARKVAKDLS</sequence>
<protein>
    <submittedName>
        <fullName evidence="1">Glycosyltransferase</fullName>
    </submittedName>
</protein>
<evidence type="ECO:0000313" key="1">
    <source>
        <dbReference type="EMBL" id="QQK07029.1"/>
    </source>
</evidence>
<gene>
    <name evidence="1" type="ORF">JFY71_06680</name>
</gene>
<proteinExistence type="predicted"/>
<name>A0AC61MN60_9FIRM</name>
<evidence type="ECO:0000313" key="2">
    <source>
        <dbReference type="Proteomes" id="UP000595814"/>
    </source>
</evidence>
<dbReference type="Proteomes" id="UP000595814">
    <property type="component" value="Chromosome"/>
</dbReference>